<dbReference type="EMBL" id="CM043022">
    <property type="protein sequence ID" value="KAI4457312.1"/>
    <property type="molecule type" value="Genomic_DNA"/>
</dbReference>
<organism evidence="1 2">
    <name type="scientific">Holotrichia oblita</name>
    <name type="common">Chafer beetle</name>
    <dbReference type="NCBI Taxonomy" id="644536"/>
    <lineage>
        <taxon>Eukaryota</taxon>
        <taxon>Metazoa</taxon>
        <taxon>Ecdysozoa</taxon>
        <taxon>Arthropoda</taxon>
        <taxon>Hexapoda</taxon>
        <taxon>Insecta</taxon>
        <taxon>Pterygota</taxon>
        <taxon>Neoptera</taxon>
        <taxon>Endopterygota</taxon>
        <taxon>Coleoptera</taxon>
        <taxon>Polyphaga</taxon>
        <taxon>Scarabaeiformia</taxon>
        <taxon>Scarabaeidae</taxon>
        <taxon>Melolonthinae</taxon>
        <taxon>Holotrichia</taxon>
    </lineage>
</organism>
<proteinExistence type="predicted"/>
<dbReference type="Proteomes" id="UP001056778">
    <property type="component" value="Chromosome 8"/>
</dbReference>
<keyword evidence="2" id="KW-1185">Reference proteome</keyword>
<gene>
    <name evidence="1" type="ORF">MML48_8g00017781</name>
</gene>
<sequence length="493" mass="55665">MGLDSDSPAHSVWKSDCKDIMVGVGVLPVPCVMDEYDTNQLFPSSLYSIKLYRMQLKAPVPVPVINQEVPNDTPAYLGRDYHGDISHIEANNLLSSQPNGSYLVRNSRSANGEFHTLSLKFNDKVHHYKLFYDSNAGLYVREKRYDCVRSLVADGLVTMYLELKVPHTLERLPTANYQESPYMTINKRKLRALSKHLRQKASSSSRTDDIPLHHQILNPPVLGKFEKSHVFKVTTFKGLNWCELCGNFLWGFTAQGVKCEDCGMIAHTRCSEKIPNDCVPDLKYLRGVFGIELTTLLAVHNAELPFVVTKCVEEVEARGLHTEGIYRLSGFAEEIDAIKMALDKDGEKADLSMSKYPNINVITGALKLYLRLLPIPLITFLVHPLLIDAMQHKNLDLRISSVIHALKSLPKSHYETLKYMINHLQRVASCSAINKMNPHNLATVFAPTLIGPPESTDALIPDLTSDILLIETLIEYCDRIFNDIRRIFNNMKD</sequence>
<evidence type="ECO:0000313" key="2">
    <source>
        <dbReference type="Proteomes" id="UP001056778"/>
    </source>
</evidence>
<accession>A0ACB9SQR6</accession>
<name>A0ACB9SQR6_HOLOL</name>
<protein>
    <submittedName>
        <fullName evidence="1">Chimerin family member</fullName>
    </submittedName>
</protein>
<comment type="caution">
    <text evidence="1">The sequence shown here is derived from an EMBL/GenBank/DDBJ whole genome shotgun (WGS) entry which is preliminary data.</text>
</comment>
<evidence type="ECO:0000313" key="1">
    <source>
        <dbReference type="EMBL" id="KAI4457312.1"/>
    </source>
</evidence>
<reference evidence="1" key="1">
    <citation type="submission" date="2022-04" db="EMBL/GenBank/DDBJ databases">
        <title>Chromosome-scale genome assembly of Holotrichia oblita Faldermann.</title>
        <authorList>
            <person name="Rongchong L."/>
        </authorList>
    </citation>
    <scope>NUCLEOTIDE SEQUENCE</scope>
    <source>
        <strain evidence="1">81SQS9</strain>
    </source>
</reference>